<feature type="transmembrane region" description="Helical" evidence="7">
    <location>
        <begin position="316"/>
        <end position="345"/>
    </location>
</feature>
<keyword evidence="10" id="KW-1185">Reference proteome</keyword>
<keyword evidence="7" id="KW-0813">Transport</keyword>
<comment type="subcellular location">
    <subcellularLocation>
        <location evidence="1 7">Cell inner membrane</location>
        <topology evidence="1 7">Multi-pass membrane protein</topology>
    </subcellularLocation>
</comment>
<keyword evidence="6 7" id="KW-0472">Membrane</keyword>
<keyword evidence="5 7" id="KW-1133">Transmembrane helix</keyword>
<organism evidence="9 10">
    <name type="scientific">Salipiger thiooxidans</name>
    <dbReference type="NCBI Taxonomy" id="282683"/>
    <lineage>
        <taxon>Bacteria</taxon>
        <taxon>Pseudomonadati</taxon>
        <taxon>Pseudomonadota</taxon>
        <taxon>Alphaproteobacteria</taxon>
        <taxon>Rhodobacterales</taxon>
        <taxon>Roseobacteraceae</taxon>
        <taxon>Salipiger</taxon>
    </lineage>
</organism>
<dbReference type="EMBL" id="FNAV01000003">
    <property type="protein sequence ID" value="SDE36519.1"/>
    <property type="molecule type" value="Genomic_DNA"/>
</dbReference>
<evidence type="ECO:0000256" key="5">
    <source>
        <dbReference type="ARBA" id="ARBA00022989"/>
    </source>
</evidence>
<reference evidence="10" key="1">
    <citation type="submission" date="2016-10" db="EMBL/GenBank/DDBJ databases">
        <authorList>
            <person name="Varghese N."/>
            <person name="Submissions S."/>
        </authorList>
    </citation>
    <scope>NUCLEOTIDE SEQUENCE [LARGE SCALE GENOMIC DNA]</scope>
    <source>
        <strain evidence="10">DSM 10146</strain>
    </source>
</reference>
<dbReference type="GO" id="GO:0005886">
    <property type="term" value="C:plasma membrane"/>
    <property type="evidence" value="ECO:0007669"/>
    <property type="project" value="UniProtKB-SubCell"/>
</dbReference>
<evidence type="ECO:0000256" key="7">
    <source>
        <dbReference type="RuleBase" id="RU369079"/>
    </source>
</evidence>
<feature type="domain" description="TRAP C4-dicarboxylate transport system permease DctM subunit" evidence="8">
    <location>
        <begin position="8"/>
        <end position="417"/>
    </location>
</feature>
<feature type="transmembrane region" description="Helical" evidence="7">
    <location>
        <begin position="357"/>
        <end position="377"/>
    </location>
</feature>
<evidence type="ECO:0000313" key="9">
    <source>
        <dbReference type="EMBL" id="SDE36519.1"/>
    </source>
</evidence>
<comment type="subunit">
    <text evidence="7">The complex comprises the extracytoplasmic solute receptor protein and the two transmembrane proteins.</text>
</comment>
<keyword evidence="2" id="KW-1003">Cell membrane</keyword>
<evidence type="ECO:0000256" key="6">
    <source>
        <dbReference type="ARBA" id="ARBA00023136"/>
    </source>
</evidence>
<feature type="transmembrane region" description="Helical" evidence="7">
    <location>
        <begin position="241"/>
        <end position="260"/>
    </location>
</feature>
<proteinExistence type="inferred from homology"/>
<evidence type="ECO:0000256" key="3">
    <source>
        <dbReference type="ARBA" id="ARBA00022519"/>
    </source>
</evidence>
<dbReference type="InterPro" id="IPR004681">
    <property type="entry name" value="TRAP_DctM"/>
</dbReference>
<feature type="transmembrane region" description="Helical" evidence="7">
    <location>
        <begin position="48"/>
        <end position="70"/>
    </location>
</feature>
<dbReference type="Pfam" id="PF06808">
    <property type="entry name" value="DctM"/>
    <property type="match status" value="1"/>
</dbReference>
<dbReference type="GO" id="GO:0022857">
    <property type="term" value="F:transmembrane transporter activity"/>
    <property type="evidence" value="ECO:0007669"/>
    <property type="project" value="UniProtKB-UniRule"/>
</dbReference>
<comment type="function">
    <text evidence="7">Part of the tripartite ATP-independent periplasmic (TRAP) transport system.</text>
</comment>
<feature type="transmembrane region" description="Helical" evidence="7">
    <location>
        <begin position="136"/>
        <end position="163"/>
    </location>
</feature>
<dbReference type="AlphaFoldDB" id="A0A1G7CB24"/>
<dbReference type="PIRSF" id="PIRSF006066">
    <property type="entry name" value="HI0050"/>
    <property type="match status" value="1"/>
</dbReference>
<evidence type="ECO:0000256" key="4">
    <source>
        <dbReference type="ARBA" id="ARBA00022692"/>
    </source>
</evidence>
<name>A0A1G7CB24_9RHOB</name>
<accession>A0A1G7CB24</accession>
<dbReference type="RefSeq" id="WP_089955989.1">
    <property type="nucleotide sequence ID" value="NZ_FNAV01000003.1"/>
</dbReference>
<evidence type="ECO:0000256" key="1">
    <source>
        <dbReference type="ARBA" id="ARBA00004429"/>
    </source>
</evidence>
<dbReference type="STRING" id="282683.SAMN04488105_10341"/>
<evidence type="ECO:0000259" key="8">
    <source>
        <dbReference type="Pfam" id="PF06808"/>
    </source>
</evidence>
<comment type="similarity">
    <text evidence="7">Belongs to the TRAP transporter large permease family.</text>
</comment>
<evidence type="ECO:0000256" key="2">
    <source>
        <dbReference type="ARBA" id="ARBA00022475"/>
    </source>
</evidence>
<dbReference type="NCBIfam" id="TIGR00786">
    <property type="entry name" value="dctM"/>
    <property type="match status" value="1"/>
</dbReference>
<feature type="transmembrane region" description="Helical" evidence="7">
    <location>
        <begin position="169"/>
        <end position="192"/>
    </location>
</feature>
<dbReference type="OrthoDB" id="9790209at2"/>
<comment type="caution">
    <text evidence="7">Lacks conserved residue(s) required for the propagation of feature annotation.</text>
</comment>
<feature type="transmembrane region" description="Helical" evidence="7">
    <location>
        <begin position="397"/>
        <end position="421"/>
    </location>
</feature>
<gene>
    <name evidence="9" type="ORF">SAMN04488105_10341</name>
</gene>
<dbReference type="InterPro" id="IPR010656">
    <property type="entry name" value="DctM"/>
</dbReference>
<feature type="transmembrane region" description="Helical" evidence="7">
    <location>
        <begin position="213"/>
        <end position="235"/>
    </location>
</feature>
<keyword evidence="4 7" id="KW-0812">Transmembrane</keyword>
<evidence type="ECO:0000313" key="10">
    <source>
        <dbReference type="Proteomes" id="UP000198994"/>
    </source>
</evidence>
<sequence>MMLALILLLAVALLALGFEMLLVLGLPALAYKQAFWPQLPDAAVVQKIVGGIDHSTLLAIPFFIFAANLMGSGQIARQLIGVVKALLGHTRGGMGHVVVGGSMAFGSVSGSAPATVAAMGRMVYPEMRRAGFSEKFSLGLLVASAETALLIPPSITLIVYGWITGTSISQLFAGGLAVGVVLAAAFAIFVHIQALRSGVTADPRLPWGARFHAIWRAKWALGMPVIILGGIYSGVITPTEAAAVSVVYAILVEMVVLRSLDLKGLVQITEESAINTAIIFVLLAVGGLISFFVTLAQIPAGIISMMETAEAGRITFLIVVNLCFFVAGMFIDPNSTLLILVPPLFPVAQSFGIDPVHFGMIATLNVCLGMITPPFGLDIFVASSTLDKPVTEIIKGVWPFVVVNLIVLLIITYIPQISLFVPRLIFG</sequence>
<protein>
    <recommendedName>
        <fullName evidence="7">TRAP transporter large permease protein</fullName>
    </recommendedName>
</protein>
<dbReference type="Proteomes" id="UP000198994">
    <property type="component" value="Unassembled WGS sequence"/>
</dbReference>
<dbReference type="PANTHER" id="PTHR33362">
    <property type="entry name" value="SIALIC ACID TRAP TRANSPORTER PERMEASE PROTEIN SIAT-RELATED"/>
    <property type="match status" value="1"/>
</dbReference>
<keyword evidence="3 7" id="KW-0997">Cell inner membrane</keyword>
<feature type="transmembrane region" description="Helical" evidence="7">
    <location>
        <begin position="272"/>
        <end position="296"/>
    </location>
</feature>